<gene>
    <name evidence="1" type="ORF">MENTE1834_LOCUS39261</name>
</gene>
<name>A0ACB1AJU8_MELEN</name>
<comment type="caution">
    <text evidence="1">The sequence shown here is derived from an EMBL/GenBank/DDBJ whole genome shotgun (WGS) entry which is preliminary data.</text>
</comment>
<sequence>MSKRDNKCISTFFVEDVWNTVRRCIIGIFELRYCIEDYLWVDGNCFDCWYLRMA</sequence>
<reference evidence="1" key="1">
    <citation type="submission" date="2023-11" db="EMBL/GenBank/DDBJ databases">
        <authorList>
            <person name="Poullet M."/>
        </authorList>
    </citation>
    <scope>NUCLEOTIDE SEQUENCE</scope>
    <source>
        <strain evidence="1">E1834</strain>
    </source>
</reference>
<dbReference type="EMBL" id="CAVMJV010000088">
    <property type="protein sequence ID" value="CAK5091423.1"/>
    <property type="molecule type" value="Genomic_DNA"/>
</dbReference>
<accession>A0ACB1AJU8</accession>
<proteinExistence type="predicted"/>
<evidence type="ECO:0000313" key="1">
    <source>
        <dbReference type="EMBL" id="CAK5091423.1"/>
    </source>
</evidence>
<keyword evidence="2" id="KW-1185">Reference proteome</keyword>
<evidence type="ECO:0000313" key="2">
    <source>
        <dbReference type="Proteomes" id="UP001497535"/>
    </source>
</evidence>
<protein>
    <submittedName>
        <fullName evidence="1">Uncharacterized protein</fullName>
    </submittedName>
</protein>
<organism evidence="1 2">
    <name type="scientific">Meloidogyne enterolobii</name>
    <name type="common">Root-knot nematode worm</name>
    <name type="synonym">Meloidogyne mayaguensis</name>
    <dbReference type="NCBI Taxonomy" id="390850"/>
    <lineage>
        <taxon>Eukaryota</taxon>
        <taxon>Metazoa</taxon>
        <taxon>Ecdysozoa</taxon>
        <taxon>Nematoda</taxon>
        <taxon>Chromadorea</taxon>
        <taxon>Rhabditida</taxon>
        <taxon>Tylenchina</taxon>
        <taxon>Tylenchomorpha</taxon>
        <taxon>Tylenchoidea</taxon>
        <taxon>Meloidogynidae</taxon>
        <taxon>Meloidogyninae</taxon>
        <taxon>Meloidogyne</taxon>
    </lineage>
</organism>
<dbReference type="Proteomes" id="UP001497535">
    <property type="component" value="Unassembled WGS sequence"/>
</dbReference>